<gene>
    <name evidence="2" type="ORF">BT96DRAFT_972973</name>
</gene>
<accession>A0A6A4I4B7</accession>
<evidence type="ECO:0000256" key="1">
    <source>
        <dbReference type="SAM" id="MobiDB-lite"/>
    </source>
</evidence>
<feature type="compositionally biased region" description="Low complexity" evidence="1">
    <location>
        <begin position="92"/>
        <end position="135"/>
    </location>
</feature>
<protein>
    <submittedName>
        <fullName evidence="2">Uncharacterized protein</fullName>
    </submittedName>
</protein>
<dbReference type="OrthoDB" id="3050958at2759"/>
<dbReference type="EMBL" id="ML769414">
    <property type="protein sequence ID" value="KAE9404760.1"/>
    <property type="molecule type" value="Genomic_DNA"/>
</dbReference>
<feature type="compositionally biased region" description="Low complexity" evidence="1">
    <location>
        <begin position="340"/>
        <end position="376"/>
    </location>
</feature>
<name>A0A6A4I4B7_9AGAR</name>
<feature type="region of interest" description="Disordered" evidence="1">
    <location>
        <begin position="331"/>
        <end position="391"/>
    </location>
</feature>
<proteinExistence type="predicted"/>
<organism evidence="2 3">
    <name type="scientific">Gymnopus androsaceus JB14</name>
    <dbReference type="NCBI Taxonomy" id="1447944"/>
    <lineage>
        <taxon>Eukaryota</taxon>
        <taxon>Fungi</taxon>
        <taxon>Dikarya</taxon>
        <taxon>Basidiomycota</taxon>
        <taxon>Agaricomycotina</taxon>
        <taxon>Agaricomycetes</taxon>
        <taxon>Agaricomycetidae</taxon>
        <taxon>Agaricales</taxon>
        <taxon>Marasmiineae</taxon>
        <taxon>Omphalotaceae</taxon>
        <taxon>Gymnopus</taxon>
    </lineage>
</organism>
<sequence>MPKLNVGYDITFAATVTSPLAKATFIPVFVTPLSVKQHTPASNNVDINFKPPQPPRLQQLSSVYPNMFQAQSSGKGPIQPHVSNLPRRKPRQSSAAKPPARRPSPVASLSSASIRTNAAASPSRTASPSPLSSFSLSRQAPKAYFVDDEPSPSLAGLNPKPLTPTALALELSHALPSSKGHIQPHVTNMPRRRPTRPQLLPLRAQTTPEQRRQREKEVWAKERCLQEVIKDSGVIVKVLREEDEDQIVDEALLVDEVLRAERVIRIVSQTEGEENGTVEQEELGSDVSKLRPMGVLKLLLPHETVHARDDGVPHLSAVQISLARDFISQPLHSPLPTAMPGTPTSSTPTTLSTPSLSRSSSSSATSPFPLSLSSSPYRGASSSLSPEKNPGKRILITVPNREYAVDAFALVLLAFSMPGNLPAIRSTTPAPAFPPSLLSSTLDMLIRLHDLEDLDLQWRGALSCDGVEWVEEFVLGQCQREGEGVVREI</sequence>
<feature type="region of interest" description="Disordered" evidence="1">
    <location>
        <begin position="68"/>
        <end position="135"/>
    </location>
</feature>
<feature type="region of interest" description="Disordered" evidence="1">
    <location>
        <begin position="175"/>
        <end position="200"/>
    </location>
</feature>
<dbReference type="AlphaFoldDB" id="A0A6A4I4B7"/>
<keyword evidence="3" id="KW-1185">Reference proteome</keyword>
<dbReference type="Proteomes" id="UP000799118">
    <property type="component" value="Unassembled WGS sequence"/>
</dbReference>
<evidence type="ECO:0000313" key="2">
    <source>
        <dbReference type="EMBL" id="KAE9404760.1"/>
    </source>
</evidence>
<evidence type="ECO:0000313" key="3">
    <source>
        <dbReference type="Proteomes" id="UP000799118"/>
    </source>
</evidence>
<reference evidence="2" key="1">
    <citation type="journal article" date="2019" name="Environ. Microbiol.">
        <title>Fungal ecological strategies reflected in gene transcription - a case study of two litter decomposers.</title>
        <authorList>
            <person name="Barbi F."/>
            <person name="Kohler A."/>
            <person name="Barry K."/>
            <person name="Baskaran P."/>
            <person name="Daum C."/>
            <person name="Fauchery L."/>
            <person name="Ihrmark K."/>
            <person name="Kuo A."/>
            <person name="LaButti K."/>
            <person name="Lipzen A."/>
            <person name="Morin E."/>
            <person name="Grigoriev I.V."/>
            <person name="Henrissat B."/>
            <person name="Lindahl B."/>
            <person name="Martin F."/>
        </authorList>
    </citation>
    <scope>NUCLEOTIDE SEQUENCE</scope>
    <source>
        <strain evidence="2">JB14</strain>
    </source>
</reference>